<dbReference type="GeneID" id="16078366"/>
<feature type="transmembrane region" description="Helical" evidence="5">
    <location>
        <begin position="117"/>
        <end position="136"/>
    </location>
</feature>
<feature type="transmembrane region" description="Helical" evidence="5">
    <location>
        <begin position="86"/>
        <end position="105"/>
    </location>
</feature>
<dbReference type="KEGG" id="sre:PTSG_01791"/>
<dbReference type="InterPro" id="IPR000620">
    <property type="entry name" value="EamA_dom"/>
</dbReference>
<feature type="transmembrane region" description="Helical" evidence="5">
    <location>
        <begin position="364"/>
        <end position="386"/>
    </location>
</feature>
<comment type="subcellular location">
    <subcellularLocation>
        <location evidence="1">Membrane</location>
        <topology evidence="1">Multi-pass membrane protein</topology>
    </subcellularLocation>
</comment>
<reference evidence="7" key="1">
    <citation type="submission" date="2009-08" db="EMBL/GenBank/DDBJ databases">
        <title>Annotation of Salpingoeca rosetta.</title>
        <authorList>
            <consortium name="The Broad Institute Genome Sequencing Platform"/>
            <person name="Russ C."/>
            <person name="Cuomo C."/>
            <person name="Burger G."/>
            <person name="Gray M.W."/>
            <person name="Holland P.W.H."/>
            <person name="King N."/>
            <person name="Lang F.B.F."/>
            <person name="Roger A.J."/>
            <person name="Ruiz-Trillo I."/>
            <person name="Young S.K."/>
            <person name="Zeng Q."/>
            <person name="Gargeya S."/>
            <person name="Alvarado L."/>
            <person name="Berlin A."/>
            <person name="Chapman S.B."/>
            <person name="Chen Z."/>
            <person name="Freedman E."/>
            <person name="Gellesch M."/>
            <person name="Goldberg J."/>
            <person name="Griggs A."/>
            <person name="Gujja S."/>
            <person name="Heilman E."/>
            <person name="Heiman D."/>
            <person name="Howarth C."/>
            <person name="Mehta T."/>
            <person name="Neiman D."/>
            <person name="Pearson M."/>
            <person name="Roberts A."/>
            <person name="Saif S."/>
            <person name="Shea T."/>
            <person name="Shenoy N."/>
            <person name="Sisk P."/>
            <person name="Stolte C."/>
            <person name="Sykes S."/>
            <person name="White J."/>
            <person name="Yandava C."/>
            <person name="Haas B."/>
            <person name="Nusbaum C."/>
            <person name="Birren B."/>
        </authorList>
    </citation>
    <scope>NUCLEOTIDE SEQUENCE [LARGE SCALE GENOMIC DNA]</scope>
    <source>
        <strain evidence="7">ATCC 50818</strain>
    </source>
</reference>
<keyword evidence="3 5" id="KW-1133">Transmembrane helix</keyword>
<evidence type="ECO:0000256" key="4">
    <source>
        <dbReference type="ARBA" id="ARBA00023136"/>
    </source>
</evidence>
<evidence type="ECO:0000313" key="8">
    <source>
        <dbReference type="Proteomes" id="UP000007799"/>
    </source>
</evidence>
<dbReference type="Pfam" id="PF00892">
    <property type="entry name" value="EamA"/>
    <property type="match status" value="1"/>
</dbReference>
<dbReference type="InterPro" id="IPR037185">
    <property type="entry name" value="EmrE-like"/>
</dbReference>
<feature type="transmembrane region" description="Helical" evidence="5">
    <location>
        <begin position="20"/>
        <end position="41"/>
    </location>
</feature>
<evidence type="ECO:0000256" key="5">
    <source>
        <dbReference type="SAM" id="Phobius"/>
    </source>
</evidence>
<keyword evidence="8" id="KW-1185">Reference proteome</keyword>
<feature type="domain" description="EamA" evidence="6">
    <location>
        <begin position="24"/>
        <end position="164"/>
    </location>
</feature>
<dbReference type="EMBL" id="GL832957">
    <property type="protein sequence ID" value="EGD78816.1"/>
    <property type="molecule type" value="Genomic_DNA"/>
</dbReference>
<evidence type="ECO:0000259" key="6">
    <source>
        <dbReference type="Pfam" id="PF00892"/>
    </source>
</evidence>
<feature type="transmembrane region" description="Helical" evidence="5">
    <location>
        <begin position="53"/>
        <end position="74"/>
    </location>
</feature>
<keyword evidence="2 5" id="KW-0812">Transmembrane</keyword>
<dbReference type="AlphaFoldDB" id="F2TYZ2"/>
<dbReference type="Proteomes" id="UP000007799">
    <property type="component" value="Unassembled WGS sequence"/>
</dbReference>
<feature type="transmembrane region" description="Helical" evidence="5">
    <location>
        <begin position="148"/>
        <end position="167"/>
    </location>
</feature>
<evidence type="ECO:0000313" key="7">
    <source>
        <dbReference type="EMBL" id="EGD78816.1"/>
    </source>
</evidence>
<dbReference type="InParanoid" id="F2TYZ2"/>
<dbReference type="OrthoDB" id="1728340at2759"/>
<protein>
    <recommendedName>
        <fullName evidence="6">EamA domain-containing protein</fullName>
    </recommendedName>
</protein>
<keyword evidence="4 5" id="KW-0472">Membrane</keyword>
<dbReference type="SUPFAM" id="SSF103481">
    <property type="entry name" value="Multidrug resistance efflux transporter EmrE"/>
    <property type="match status" value="2"/>
</dbReference>
<dbReference type="eggNOG" id="ENOG502S3V6">
    <property type="taxonomic scope" value="Eukaryota"/>
</dbReference>
<dbReference type="GO" id="GO:0016020">
    <property type="term" value="C:membrane"/>
    <property type="evidence" value="ECO:0007669"/>
    <property type="project" value="UniProtKB-SubCell"/>
</dbReference>
<sequence length="438" mass="47906">MAAGAGGGAGVSLQRGGPPLAVVLLLLVLVQFAFGGYGIVLQAFAKDAHADSLVFSMLRDAFCAPVLLLAAIVFERTFVLPRLREIPLLFALGLLGMFGNQYFYIQGLYFSTPNIASIFQPCIPVFTALFAFLVCMEPLPSKSRAYQWLKVLGILLGAGGAIVMTLGRPESAPSQVRVQHFSDFSCHVLNSTDTYKTTTCFNSSSPDSPFIINAPYFEFACVKGTGGGNTTGNASTASCFEVEVKTFSDKACTTLNRTWVPHSQSTCHAGMTLACVHPSAESQVLGIVFLLLNCSCMAVYVLLQKRFVFGRSEQDKRDPLSIARWHKYPPEVRLLPALKPNQPIHRQNPPTQAMGRFDGLKWPWALVTSFWPVQVFVTVVLSYFVFGDELATLEYVGMALIMLGMLAVSLGNYRETRPPKSSRANSAEVDQLLINHDY</sequence>
<dbReference type="PANTHER" id="PTHR31218">
    <property type="entry name" value="WAT1-RELATED PROTEIN"/>
    <property type="match status" value="1"/>
</dbReference>
<gene>
    <name evidence="7" type="ORF">PTSG_01791</name>
</gene>
<dbReference type="InterPro" id="IPR030184">
    <property type="entry name" value="WAT1-related"/>
</dbReference>
<name>F2TYZ2_SALR5</name>
<accession>F2TYZ2</accession>
<dbReference type="GO" id="GO:0022857">
    <property type="term" value="F:transmembrane transporter activity"/>
    <property type="evidence" value="ECO:0007669"/>
    <property type="project" value="InterPro"/>
</dbReference>
<dbReference type="RefSeq" id="XP_004997772.1">
    <property type="nucleotide sequence ID" value="XM_004997715.1"/>
</dbReference>
<dbReference type="OMA" id="NAHLTCS"/>
<proteinExistence type="predicted"/>
<evidence type="ECO:0000256" key="1">
    <source>
        <dbReference type="ARBA" id="ARBA00004141"/>
    </source>
</evidence>
<organism evidence="8">
    <name type="scientific">Salpingoeca rosetta (strain ATCC 50818 / BSB-021)</name>
    <dbReference type="NCBI Taxonomy" id="946362"/>
    <lineage>
        <taxon>Eukaryota</taxon>
        <taxon>Choanoflagellata</taxon>
        <taxon>Craspedida</taxon>
        <taxon>Salpingoecidae</taxon>
        <taxon>Salpingoeca</taxon>
    </lineage>
</organism>
<feature type="transmembrane region" description="Helical" evidence="5">
    <location>
        <begin position="392"/>
        <end position="413"/>
    </location>
</feature>
<evidence type="ECO:0000256" key="3">
    <source>
        <dbReference type="ARBA" id="ARBA00022989"/>
    </source>
</evidence>
<evidence type="ECO:0000256" key="2">
    <source>
        <dbReference type="ARBA" id="ARBA00022692"/>
    </source>
</evidence>
<feature type="transmembrane region" description="Helical" evidence="5">
    <location>
        <begin position="284"/>
        <end position="303"/>
    </location>
</feature>